<keyword evidence="1" id="KW-0812">Transmembrane</keyword>
<dbReference type="EMBL" id="JALLPB020000577">
    <property type="protein sequence ID" value="KAL3807856.1"/>
    <property type="molecule type" value="Genomic_DNA"/>
</dbReference>
<comment type="caution">
    <text evidence="3">The sequence shown here is derived from an EMBL/GenBank/DDBJ whole genome shotgun (WGS) entry which is preliminary data.</text>
</comment>
<keyword evidence="1" id="KW-1133">Transmembrane helix</keyword>
<dbReference type="PANTHER" id="PTHR13247">
    <property type="entry name" value="TETRATRICOPEPTIDE REPEAT PROTEIN 11 TPR REPEAT PROTEIN 11"/>
    <property type="match status" value="1"/>
</dbReference>
<dbReference type="InterPro" id="IPR028061">
    <property type="entry name" value="Fis1_TPR_C"/>
</dbReference>
<evidence type="ECO:0000313" key="2">
    <source>
        <dbReference type="EMBL" id="KAL3807856.1"/>
    </source>
</evidence>
<name>A0ABD3RJ38_9STRA</name>
<reference evidence="3 4" key="1">
    <citation type="submission" date="2024-10" db="EMBL/GenBank/DDBJ databases">
        <title>Updated reference genomes for cyclostephanoid diatoms.</title>
        <authorList>
            <person name="Roberts W.R."/>
            <person name="Alverson A.J."/>
        </authorList>
    </citation>
    <scope>NUCLEOTIDE SEQUENCE [LARGE SCALE GENOMIC DNA]</scope>
    <source>
        <strain evidence="3 4">AJA228-03</strain>
    </source>
</reference>
<dbReference type="EMBL" id="JALLPB020000322">
    <property type="protein sequence ID" value="KAL3810521.1"/>
    <property type="molecule type" value="Genomic_DNA"/>
</dbReference>
<keyword evidence="1" id="KW-0472">Membrane</keyword>
<evidence type="ECO:0008006" key="5">
    <source>
        <dbReference type="Google" id="ProtNLM"/>
    </source>
</evidence>
<dbReference type="Proteomes" id="UP001530377">
    <property type="component" value="Unassembled WGS sequence"/>
</dbReference>
<sequence length="160" mass="17732">MWSSKQVQRERKIQLDEKLALSYPNDDLLKDLASNYTKDPNPDNAFQYAFALSKSQNADELQHSMVMLDSLIRNGYKHQVDCMYGTATASYLLGEYDKCRCVCEAILRNMPENSAAAELHTASLAAKDEEDELKAKKIAVGGTMAIAALGIALLLGGKRR</sequence>
<dbReference type="AlphaFoldDB" id="A0ABD3RJ38"/>
<dbReference type="Pfam" id="PF14853">
    <property type="entry name" value="Fis1_TPR_C"/>
    <property type="match status" value="1"/>
</dbReference>
<proteinExistence type="predicted"/>
<dbReference type="SUPFAM" id="SSF48452">
    <property type="entry name" value="TPR-like"/>
    <property type="match status" value="1"/>
</dbReference>
<evidence type="ECO:0000313" key="3">
    <source>
        <dbReference type="EMBL" id="KAL3810521.1"/>
    </source>
</evidence>
<evidence type="ECO:0000313" key="4">
    <source>
        <dbReference type="Proteomes" id="UP001530377"/>
    </source>
</evidence>
<organism evidence="3 4">
    <name type="scientific">Cyclostephanos tholiformis</name>
    <dbReference type="NCBI Taxonomy" id="382380"/>
    <lineage>
        <taxon>Eukaryota</taxon>
        <taxon>Sar</taxon>
        <taxon>Stramenopiles</taxon>
        <taxon>Ochrophyta</taxon>
        <taxon>Bacillariophyta</taxon>
        <taxon>Coscinodiscophyceae</taxon>
        <taxon>Thalassiosirophycidae</taxon>
        <taxon>Stephanodiscales</taxon>
        <taxon>Stephanodiscaceae</taxon>
        <taxon>Cyclostephanos</taxon>
    </lineage>
</organism>
<evidence type="ECO:0000256" key="1">
    <source>
        <dbReference type="SAM" id="Phobius"/>
    </source>
</evidence>
<dbReference type="InterPro" id="IPR011990">
    <property type="entry name" value="TPR-like_helical_dom_sf"/>
</dbReference>
<dbReference type="Gene3D" id="1.25.40.10">
    <property type="entry name" value="Tetratricopeptide repeat domain"/>
    <property type="match status" value="1"/>
</dbReference>
<protein>
    <recommendedName>
        <fullName evidence="5">Mitochondrial fission 1 protein</fullName>
    </recommendedName>
</protein>
<feature type="transmembrane region" description="Helical" evidence="1">
    <location>
        <begin position="138"/>
        <end position="157"/>
    </location>
</feature>
<accession>A0ABD3RJ38</accession>
<keyword evidence="4" id="KW-1185">Reference proteome</keyword>
<dbReference type="InterPro" id="IPR016543">
    <property type="entry name" value="Fis1"/>
</dbReference>
<dbReference type="PANTHER" id="PTHR13247:SF0">
    <property type="entry name" value="MITOCHONDRIAL FISSION 1 PROTEIN"/>
    <property type="match status" value="1"/>
</dbReference>
<gene>
    <name evidence="3" type="ORF">ACHAXA_001873</name>
    <name evidence="2" type="ORF">ACHAXA_009884</name>
</gene>